<evidence type="ECO:0000313" key="2">
    <source>
        <dbReference type="EMBL" id="CAA9362822.1"/>
    </source>
</evidence>
<gene>
    <name evidence="2" type="ORF">AVDCRST_MAG68-4593</name>
</gene>
<feature type="compositionally biased region" description="Basic residues" evidence="1">
    <location>
        <begin position="276"/>
        <end position="285"/>
    </location>
</feature>
<dbReference type="GO" id="GO:0016301">
    <property type="term" value="F:kinase activity"/>
    <property type="evidence" value="ECO:0007669"/>
    <property type="project" value="UniProtKB-KW"/>
</dbReference>
<name>A0A6J4MRT5_9BACT</name>
<feature type="non-terminal residue" evidence="2">
    <location>
        <position position="334"/>
    </location>
</feature>
<feature type="compositionally biased region" description="Basic residues" evidence="1">
    <location>
        <begin position="38"/>
        <end position="76"/>
    </location>
</feature>
<keyword evidence="2" id="KW-0418">Kinase</keyword>
<sequence length="334" mass="37551">DTRQSRKAVDRGGGPRRHQHRRGAGAHRGGRRAGAAHPSHRLGARRQVRGGPHRPHGDRRHRRGGGGARHHARRRGRGGDRLAGAPQPQDGHGDQHPQPGVAQLPPARPDRQRRQASLHAGQRRELRHLRRVVAGRGAGDQDAGGLHLGHRHRRRDRAERRDLPRVQRRGRRDRPHDHRQQRPQVQVRQLRLPGAVRQRPRHRRARGGGDRGRRRVAAGGDGGRQAGRRDRRHRLRGRRDGRPVRHRGDEGNGQVPGRRRRQHDQHPEPRDGGDRGRRHPRRRPPVHPPDRRGAPPRLPLGPGVLPHRPRRAAGHGGGGGCRGGVQEGELRVDV</sequence>
<reference evidence="2" key="1">
    <citation type="submission" date="2020-02" db="EMBL/GenBank/DDBJ databases">
        <authorList>
            <person name="Meier V. D."/>
        </authorList>
    </citation>
    <scope>NUCLEOTIDE SEQUENCE</scope>
    <source>
        <strain evidence="2">AVDCRST_MAG68</strain>
    </source>
</reference>
<feature type="region of interest" description="Disordered" evidence="1">
    <location>
        <begin position="1"/>
        <end position="334"/>
    </location>
</feature>
<feature type="compositionally biased region" description="Basic and acidic residues" evidence="1">
    <location>
        <begin position="1"/>
        <end position="10"/>
    </location>
</feature>
<protein>
    <submittedName>
        <fullName evidence="2">Sugar kinase and transcription regulator</fullName>
        <ecNumber evidence="2">2.7.1.-</ecNumber>
    </submittedName>
</protein>
<feature type="compositionally biased region" description="Basic and acidic residues" evidence="1">
    <location>
        <begin position="264"/>
        <end position="275"/>
    </location>
</feature>
<feature type="compositionally biased region" description="Basic and acidic residues" evidence="1">
    <location>
        <begin position="238"/>
        <end position="250"/>
    </location>
</feature>
<feature type="compositionally biased region" description="Basic residues" evidence="1">
    <location>
        <begin position="198"/>
        <end position="216"/>
    </location>
</feature>
<dbReference type="EC" id="2.7.1.-" evidence="2"/>
<feature type="non-terminal residue" evidence="2">
    <location>
        <position position="1"/>
    </location>
</feature>
<feature type="compositionally biased region" description="Gly residues" evidence="1">
    <location>
        <begin position="314"/>
        <end position="326"/>
    </location>
</feature>
<accession>A0A6J4MRT5</accession>
<dbReference type="AlphaFoldDB" id="A0A6J4MRT5"/>
<feature type="compositionally biased region" description="Basic residues" evidence="1">
    <location>
        <begin position="14"/>
        <end position="31"/>
    </location>
</feature>
<keyword evidence="2" id="KW-0808">Transferase</keyword>
<evidence type="ECO:0000256" key="1">
    <source>
        <dbReference type="SAM" id="MobiDB-lite"/>
    </source>
</evidence>
<feature type="compositionally biased region" description="Low complexity" evidence="1">
    <location>
        <begin position="182"/>
        <end position="197"/>
    </location>
</feature>
<proteinExistence type="predicted"/>
<feature type="compositionally biased region" description="Basic and acidic residues" evidence="1">
    <location>
        <begin position="156"/>
        <end position="165"/>
    </location>
</feature>
<organism evidence="2">
    <name type="scientific">uncultured Gemmatimonadota bacterium</name>
    <dbReference type="NCBI Taxonomy" id="203437"/>
    <lineage>
        <taxon>Bacteria</taxon>
        <taxon>Pseudomonadati</taxon>
        <taxon>Gemmatimonadota</taxon>
        <taxon>environmental samples</taxon>
    </lineage>
</organism>
<dbReference type="EMBL" id="CADCTW010000210">
    <property type="protein sequence ID" value="CAA9362822.1"/>
    <property type="molecule type" value="Genomic_DNA"/>
</dbReference>